<keyword evidence="4" id="KW-1185">Reference proteome</keyword>
<feature type="region of interest" description="Disordered" evidence="1">
    <location>
        <begin position="1"/>
        <end position="31"/>
    </location>
</feature>
<dbReference type="RefSeq" id="WP_320686410.1">
    <property type="nucleotide sequence ID" value="NZ_JAXBLV010000122.1"/>
</dbReference>
<dbReference type="Proteomes" id="UP001272242">
    <property type="component" value="Unassembled WGS sequence"/>
</dbReference>
<reference evidence="4" key="1">
    <citation type="journal article" date="2023" name="Mar. Drugs">
        <title>Gemmata algarum, a Novel Planctomycete Isolated from an Algal Mat, Displays Antimicrobial Activity.</title>
        <authorList>
            <person name="Kumar G."/>
            <person name="Kallscheuer N."/>
            <person name="Kashif M."/>
            <person name="Ahamad S."/>
            <person name="Jagadeeshwari U."/>
            <person name="Pannikurungottu S."/>
            <person name="Haufschild T."/>
            <person name="Kabuu M."/>
            <person name="Sasikala C."/>
            <person name="Jogler C."/>
            <person name="Ramana C."/>
        </authorList>
    </citation>
    <scope>NUCLEOTIDE SEQUENCE [LARGE SCALE GENOMIC DNA]</scope>
    <source>
        <strain evidence="4">JC673</strain>
    </source>
</reference>
<feature type="transmembrane region" description="Helical" evidence="2">
    <location>
        <begin position="1042"/>
        <end position="1063"/>
    </location>
</feature>
<organism evidence="3 4">
    <name type="scientific">Gemmata algarum</name>
    <dbReference type="NCBI Taxonomy" id="2975278"/>
    <lineage>
        <taxon>Bacteria</taxon>
        <taxon>Pseudomonadati</taxon>
        <taxon>Planctomycetota</taxon>
        <taxon>Planctomycetia</taxon>
        <taxon>Gemmatales</taxon>
        <taxon>Gemmataceae</taxon>
        <taxon>Gemmata</taxon>
    </lineage>
</organism>
<accession>A0ABU5EYY8</accession>
<evidence type="ECO:0000313" key="3">
    <source>
        <dbReference type="EMBL" id="MDY3559697.1"/>
    </source>
</evidence>
<feature type="transmembrane region" description="Helical" evidence="2">
    <location>
        <begin position="1018"/>
        <end position="1036"/>
    </location>
</feature>
<sequence length="1113" mass="115477">MIASAALSAQPQVGEASKKLPETKGDKTDAKSLAVKLPDGTFLLLGAADGVTLSPQDFQRLSDRAEALKKELAARKPVAPHECVIGGRLEKRGDQLVAALKLTYTFRTAQPNAAVALGGRRAFATGAALDGAKQPVLETADDGLAVLVEAAGAHALVLDLEAPVTARGTKAEIGFEFGLPRAPVTKFALEVPGDVKRLALVTKTPDPPKLTEPRRFPVDAKQLAPGGAGGFPLGPVESLEVVWDPPAVAARPADQVSSADLDVGVVLTDGFAESTAKFKVRGPGRELKLVAPPAADVSVERVAAAGDTGPAQLPVVIRPGEPDKPVWRIALPADSTGADWLVTAVVRQARPKAGTASAPVPVGPFGALDVLRQTGTVTVKAGPHHRFVFRHGPDLRRADPAGGAADDELSVAQFKLTTGPTGSAPVDVPLLTVEAVPVEGAVRVRPVYRLDLAEGGASWRVRAEINVRPIRTELDALTVEVPAEWRGLESEFDPEAVQGVGQGKGDGTWLPVTVRLARPTKQPFSVVLVGAVAVPAGTSATTVPLPRFPQALERDAAVTATVPEGLELHGTWRDRDGEHGAATGAALGAAPGPDGVPPKVPVSVTGRAELGAAGVALSWRPPRPDMTAEVRTDVTVGERQLVVSQALRLRAADGFARPVRLRGPADALGLKAVPALDAVSPGVWSFVPAADTNDHTVRISFALPLPGRTDGPVAVPVGLFWPAEAARTEATVRVWVSSMTGRTVSAAAPGWRELPPEVIPERDTLPALTLGASAEHPFAVELHPAPPESAAAVWVDRALIEAGATEDGSVSYRARFRLVRWLAPAVEVWLPNGTGPSPAARLDGLVAPLQPAGEANGGRLFRVLRPELPAGRAAVLEVQYALPGTRQAVGETLYVPPRVTAAAYSGPVRWLITEPSGSAPLLLGGRARAELRWRWRGAVFAPSAAPRAELERWFASGDEPLSGAPAPLQEGEPLAARQLGPEPVRVARAPWTAVVVVCSLVVFLLVVLLAWLNPVAAALAVAALGGGFAVAAVLYPQPAAQAVAAAQPGLVFGLVAVAAQAAVRWEVRRRVRYLPGFTRTLPAPTASATTSPSPSVPSRPGAAGTPAPTGSGA</sequence>
<evidence type="ECO:0000256" key="1">
    <source>
        <dbReference type="SAM" id="MobiDB-lite"/>
    </source>
</evidence>
<keyword evidence="2" id="KW-0472">Membrane</keyword>
<feature type="compositionally biased region" description="Low complexity" evidence="1">
    <location>
        <begin position="580"/>
        <end position="593"/>
    </location>
</feature>
<keyword evidence="2" id="KW-1133">Transmembrane helix</keyword>
<gene>
    <name evidence="3" type="ORF">R5W23_000711</name>
</gene>
<evidence type="ECO:0000313" key="4">
    <source>
        <dbReference type="Proteomes" id="UP001272242"/>
    </source>
</evidence>
<feature type="transmembrane region" description="Helical" evidence="2">
    <location>
        <begin position="991"/>
        <end position="1011"/>
    </location>
</feature>
<feature type="region of interest" description="Disordered" evidence="1">
    <location>
        <begin position="572"/>
        <end position="596"/>
    </location>
</feature>
<dbReference type="EMBL" id="JAXBLV010000122">
    <property type="protein sequence ID" value="MDY3559697.1"/>
    <property type="molecule type" value="Genomic_DNA"/>
</dbReference>
<protein>
    <submittedName>
        <fullName evidence="3">Uncharacterized protein</fullName>
    </submittedName>
</protein>
<evidence type="ECO:0000256" key="2">
    <source>
        <dbReference type="SAM" id="Phobius"/>
    </source>
</evidence>
<keyword evidence="2" id="KW-0812">Transmembrane</keyword>
<feature type="compositionally biased region" description="Basic and acidic residues" evidence="1">
    <location>
        <begin position="16"/>
        <end position="30"/>
    </location>
</feature>
<comment type="caution">
    <text evidence="3">The sequence shown here is derived from an EMBL/GenBank/DDBJ whole genome shotgun (WGS) entry which is preliminary data.</text>
</comment>
<proteinExistence type="predicted"/>
<feature type="region of interest" description="Disordered" evidence="1">
    <location>
        <begin position="1084"/>
        <end position="1113"/>
    </location>
</feature>
<name>A0ABU5EYY8_9BACT</name>